<dbReference type="Gene3D" id="3.40.1190.20">
    <property type="match status" value="1"/>
</dbReference>
<reference evidence="12" key="1">
    <citation type="submission" date="2021-02" db="EMBL/GenBank/DDBJ databases">
        <authorList>
            <person name="Nowell W R."/>
        </authorList>
    </citation>
    <scope>NUCLEOTIDE SEQUENCE</scope>
</reference>
<dbReference type="InterPro" id="IPR011611">
    <property type="entry name" value="PfkB_dom"/>
</dbReference>
<evidence type="ECO:0000256" key="10">
    <source>
        <dbReference type="RuleBase" id="RU368116"/>
    </source>
</evidence>
<dbReference type="Pfam" id="PF00294">
    <property type="entry name" value="PfkB"/>
    <property type="match status" value="1"/>
</dbReference>
<dbReference type="OrthoDB" id="432447at2759"/>
<dbReference type="PANTHER" id="PTHR45769:SF3">
    <property type="entry name" value="ADENOSINE KINASE"/>
    <property type="match status" value="1"/>
</dbReference>
<evidence type="ECO:0000256" key="3">
    <source>
        <dbReference type="ARBA" id="ARBA00012119"/>
    </source>
</evidence>
<comment type="function">
    <text evidence="10">ATP dependent phosphorylation of adenosine and other related nucleoside analogs to monophosphate derivatives.</text>
</comment>
<dbReference type="SUPFAM" id="SSF53613">
    <property type="entry name" value="Ribokinase-like"/>
    <property type="match status" value="1"/>
</dbReference>
<protein>
    <recommendedName>
        <fullName evidence="3 10">Adenosine kinase</fullName>
        <shortName evidence="10">AK</shortName>
        <ecNumber evidence="3 10">2.7.1.20</ecNumber>
    </recommendedName>
    <alternativeName>
        <fullName evidence="10">Adenosine 5'-phosphotransferase</fullName>
    </alternativeName>
</protein>
<evidence type="ECO:0000313" key="12">
    <source>
        <dbReference type="EMBL" id="CAF1439972.1"/>
    </source>
</evidence>
<feature type="domain" description="Carbohydrate kinase PfkB" evidence="11">
    <location>
        <begin position="15"/>
        <end position="145"/>
    </location>
</feature>
<comment type="subcellular location">
    <subcellularLocation>
        <location evidence="10">Nucleus</location>
    </subcellularLocation>
</comment>
<dbReference type="UniPathway" id="UPA00588">
    <property type="reaction ID" value="UER00659"/>
</dbReference>
<evidence type="ECO:0000259" key="11">
    <source>
        <dbReference type="Pfam" id="PF00294"/>
    </source>
</evidence>
<comment type="catalytic activity">
    <reaction evidence="10">
        <text>adenosine + ATP = AMP + ADP + H(+)</text>
        <dbReference type="Rhea" id="RHEA:20824"/>
        <dbReference type="ChEBI" id="CHEBI:15378"/>
        <dbReference type="ChEBI" id="CHEBI:16335"/>
        <dbReference type="ChEBI" id="CHEBI:30616"/>
        <dbReference type="ChEBI" id="CHEBI:456215"/>
        <dbReference type="ChEBI" id="CHEBI:456216"/>
        <dbReference type="EC" id="2.7.1.20"/>
    </reaction>
</comment>
<dbReference type="GO" id="GO:0044209">
    <property type="term" value="P:AMP salvage"/>
    <property type="evidence" value="ECO:0007669"/>
    <property type="project" value="UniProtKB-UniRule"/>
</dbReference>
<evidence type="ECO:0000256" key="8">
    <source>
        <dbReference type="ARBA" id="ARBA00022840"/>
    </source>
</evidence>
<evidence type="ECO:0000256" key="7">
    <source>
        <dbReference type="ARBA" id="ARBA00022777"/>
    </source>
</evidence>
<dbReference type="GO" id="GO:0005829">
    <property type="term" value="C:cytosol"/>
    <property type="evidence" value="ECO:0007669"/>
    <property type="project" value="TreeGrafter"/>
</dbReference>
<dbReference type="AlphaFoldDB" id="A0A815NLQ5"/>
<dbReference type="GO" id="GO:0006144">
    <property type="term" value="P:purine nucleobase metabolic process"/>
    <property type="evidence" value="ECO:0007669"/>
    <property type="project" value="TreeGrafter"/>
</dbReference>
<evidence type="ECO:0000256" key="5">
    <source>
        <dbReference type="ARBA" id="ARBA00022726"/>
    </source>
</evidence>
<comment type="caution">
    <text evidence="12">The sequence shown here is derived from an EMBL/GenBank/DDBJ whole genome shotgun (WGS) entry which is preliminary data.</text>
</comment>
<feature type="active site" description="Proton acceptor" evidence="9">
    <location>
        <position position="106"/>
    </location>
</feature>
<dbReference type="InterPro" id="IPR029056">
    <property type="entry name" value="Ribokinase-like"/>
</dbReference>
<comment type="similarity">
    <text evidence="2 10">Belongs to the carbohydrate kinase PfkB family.</text>
</comment>
<comment type="subunit">
    <text evidence="10">Monomer.</text>
</comment>
<dbReference type="GO" id="GO:0005634">
    <property type="term" value="C:nucleus"/>
    <property type="evidence" value="ECO:0007669"/>
    <property type="project" value="UniProtKB-SubCell"/>
</dbReference>
<dbReference type="EC" id="2.7.1.20" evidence="3 10"/>
<dbReference type="GO" id="GO:0006166">
    <property type="term" value="P:purine ribonucleoside salvage"/>
    <property type="evidence" value="ECO:0007669"/>
    <property type="project" value="UniProtKB-KW"/>
</dbReference>
<keyword evidence="8 10" id="KW-0067">ATP-binding</keyword>
<keyword evidence="4 10" id="KW-0808">Transferase</keyword>
<sequence length="152" mass="16735">MTLSAKYICDDPIGVRLLSALPYADVVFGYEDEARVLAKTQLRVQSTSLHAVLEAIRDTPKWNRDRPRVVVVTKIPERTTVATVDGIKEYKWKKPSKIIDTHGCGDALAGGFLAYLALGKNVDQCANAGLYCAYENLQQLGCQFPAKPSYNG</sequence>
<comment type="pathway">
    <text evidence="1 10">Purine metabolism; AMP biosynthesis via salvage pathway; AMP from adenosine: step 1/1.</text>
</comment>
<evidence type="ECO:0000256" key="6">
    <source>
        <dbReference type="ARBA" id="ARBA00022741"/>
    </source>
</evidence>
<name>A0A815NLQ5_9BILA</name>
<evidence type="ECO:0000313" key="13">
    <source>
        <dbReference type="Proteomes" id="UP000663882"/>
    </source>
</evidence>
<keyword evidence="10" id="KW-0539">Nucleus</keyword>
<proteinExistence type="inferred from homology"/>
<keyword evidence="5 10" id="KW-0660">Purine salvage</keyword>
<accession>A0A815NLQ5</accession>
<keyword evidence="10" id="KW-0460">Magnesium</keyword>
<comment type="cofactor">
    <cofactor evidence="10">
        <name>Mg(2+)</name>
        <dbReference type="ChEBI" id="CHEBI:18420"/>
    </cofactor>
    <text evidence="10">Binds 3 Mg(2+) ions per subunit.</text>
</comment>
<evidence type="ECO:0000256" key="2">
    <source>
        <dbReference type="ARBA" id="ARBA00010688"/>
    </source>
</evidence>
<evidence type="ECO:0000256" key="1">
    <source>
        <dbReference type="ARBA" id="ARBA00004801"/>
    </source>
</evidence>
<gene>
    <name evidence="12" type="ORF">RFH988_LOCUS36309</name>
</gene>
<evidence type="ECO:0000256" key="9">
    <source>
        <dbReference type="PIRSR" id="PIRSR601805-1"/>
    </source>
</evidence>
<dbReference type="PANTHER" id="PTHR45769">
    <property type="entry name" value="ADENOSINE KINASE"/>
    <property type="match status" value="1"/>
</dbReference>
<dbReference type="Proteomes" id="UP000663882">
    <property type="component" value="Unassembled WGS sequence"/>
</dbReference>
<dbReference type="GO" id="GO:0004001">
    <property type="term" value="F:adenosine kinase activity"/>
    <property type="evidence" value="ECO:0007669"/>
    <property type="project" value="UniProtKB-UniRule"/>
</dbReference>
<evidence type="ECO:0000256" key="4">
    <source>
        <dbReference type="ARBA" id="ARBA00022679"/>
    </source>
</evidence>
<dbReference type="InterPro" id="IPR001805">
    <property type="entry name" value="Adenokinase"/>
</dbReference>
<keyword evidence="7 10" id="KW-0418">Kinase</keyword>
<dbReference type="GO" id="GO:0005524">
    <property type="term" value="F:ATP binding"/>
    <property type="evidence" value="ECO:0007669"/>
    <property type="project" value="UniProtKB-UniRule"/>
</dbReference>
<dbReference type="EMBL" id="CAJNOO010006137">
    <property type="protein sequence ID" value="CAF1439972.1"/>
    <property type="molecule type" value="Genomic_DNA"/>
</dbReference>
<organism evidence="12 13">
    <name type="scientific">Rotaria sordida</name>
    <dbReference type="NCBI Taxonomy" id="392033"/>
    <lineage>
        <taxon>Eukaryota</taxon>
        <taxon>Metazoa</taxon>
        <taxon>Spiralia</taxon>
        <taxon>Gnathifera</taxon>
        <taxon>Rotifera</taxon>
        <taxon>Eurotatoria</taxon>
        <taxon>Bdelloidea</taxon>
        <taxon>Philodinida</taxon>
        <taxon>Philodinidae</taxon>
        <taxon>Rotaria</taxon>
    </lineage>
</organism>
<keyword evidence="6 10" id="KW-0547">Nucleotide-binding</keyword>